<proteinExistence type="predicted"/>
<dbReference type="AlphaFoldDB" id="A0AAV0K5F4"/>
<protein>
    <recommendedName>
        <fullName evidence="4">Secreted peptide</fullName>
    </recommendedName>
</protein>
<organism evidence="2 3">
    <name type="scientific">Linum tenue</name>
    <dbReference type="NCBI Taxonomy" id="586396"/>
    <lineage>
        <taxon>Eukaryota</taxon>
        <taxon>Viridiplantae</taxon>
        <taxon>Streptophyta</taxon>
        <taxon>Embryophyta</taxon>
        <taxon>Tracheophyta</taxon>
        <taxon>Spermatophyta</taxon>
        <taxon>Magnoliopsida</taxon>
        <taxon>eudicotyledons</taxon>
        <taxon>Gunneridae</taxon>
        <taxon>Pentapetalae</taxon>
        <taxon>rosids</taxon>
        <taxon>fabids</taxon>
        <taxon>Malpighiales</taxon>
        <taxon>Linaceae</taxon>
        <taxon>Linum</taxon>
    </lineage>
</organism>
<feature type="transmembrane region" description="Helical" evidence="1">
    <location>
        <begin position="51"/>
        <end position="73"/>
    </location>
</feature>
<comment type="caution">
    <text evidence="2">The sequence shown here is derived from an EMBL/GenBank/DDBJ whole genome shotgun (WGS) entry which is preliminary data.</text>
</comment>
<keyword evidence="1" id="KW-0472">Membrane</keyword>
<evidence type="ECO:0000313" key="3">
    <source>
        <dbReference type="Proteomes" id="UP001154282"/>
    </source>
</evidence>
<gene>
    <name evidence="2" type="ORF">LITE_LOCUS17040</name>
</gene>
<dbReference type="EMBL" id="CAMGYJ010000005">
    <property type="protein sequence ID" value="CAI0416625.1"/>
    <property type="molecule type" value="Genomic_DNA"/>
</dbReference>
<accession>A0AAV0K5F4</accession>
<dbReference type="Proteomes" id="UP001154282">
    <property type="component" value="Unassembled WGS sequence"/>
</dbReference>
<sequence>MTRCAPPRFRLATALHFFGHLVFVVVLRSSTEEILNGSNRDGDDEMRIPSIRRYLCYLLLLLHPLIASLILILKP</sequence>
<evidence type="ECO:0000256" key="1">
    <source>
        <dbReference type="SAM" id="Phobius"/>
    </source>
</evidence>
<name>A0AAV0K5F4_9ROSI</name>
<keyword evidence="3" id="KW-1185">Reference proteome</keyword>
<keyword evidence="1" id="KW-1133">Transmembrane helix</keyword>
<reference evidence="2" key="1">
    <citation type="submission" date="2022-08" db="EMBL/GenBank/DDBJ databases">
        <authorList>
            <person name="Gutierrez-Valencia J."/>
        </authorList>
    </citation>
    <scope>NUCLEOTIDE SEQUENCE</scope>
</reference>
<evidence type="ECO:0008006" key="4">
    <source>
        <dbReference type="Google" id="ProtNLM"/>
    </source>
</evidence>
<keyword evidence="1" id="KW-0812">Transmembrane</keyword>
<evidence type="ECO:0000313" key="2">
    <source>
        <dbReference type="EMBL" id="CAI0416625.1"/>
    </source>
</evidence>